<feature type="domain" description="Major facilitator superfamily (MFS) profile" evidence="7">
    <location>
        <begin position="54"/>
        <end position="508"/>
    </location>
</feature>
<dbReference type="SUPFAM" id="SSF103473">
    <property type="entry name" value="MFS general substrate transporter"/>
    <property type="match status" value="1"/>
</dbReference>
<evidence type="ECO:0000313" key="8">
    <source>
        <dbReference type="EMBL" id="KAJ3488936.1"/>
    </source>
</evidence>
<dbReference type="PROSITE" id="PS50850">
    <property type="entry name" value="MFS"/>
    <property type="match status" value="1"/>
</dbReference>
<dbReference type="Pfam" id="PF07690">
    <property type="entry name" value="MFS_1"/>
    <property type="match status" value="1"/>
</dbReference>
<feature type="transmembrane region" description="Helical" evidence="6">
    <location>
        <begin position="455"/>
        <end position="475"/>
    </location>
</feature>
<dbReference type="InterPro" id="IPR020846">
    <property type="entry name" value="MFS_dom"/>
</dbReference>
<dbReference type="PANTHER" id="PTHR23502">
    <property type="entry name" value="MAJOR FACILITATOR SUPERFAMILY"/>
    <property type="match status" value="1"/>
</dbReference>
<evidence type="ECO:0000256" key="4">
    <source>
        <dbReference type="ARBA" id="ARBA00023136"/>
    </source>
</evidence>
<evidence type="ECO:0000256" key="3">
    <source>
        <dbReference type="ARBA" id="ARBA00022989"/>
    </source>
</evidence>
<dbReference type="Proteomes" id="UP001212997">
    <property type="component" value="Unassembled WGS sequence"/>
</dbReference>
<feature type="transmembrane region" description="Helical" evidence="6">
    <location>
        <begin position="86"/>
        <end position="109"/>
    </location>
</feature>
<evidence type="ECO:0000256" key="1">
    <source>
        <dbReference type="ARBA" id="ARBA00004141"/>
    </source>
</evidence>
<dbReference type="InterPro" id="IPR011701">
    <property type="entry name" value="MFS"/>
</dbReference>
<organism evidence="8 9">
    <name type="scientific">Meripilus lineatus</name>
    <dbReference type="NCBI Taxonomy" id="2056292"/>
    <lineage>
        <taxon>Eukaryota</taxon>
        <taxon>Fungi</taxon>
        <taxon>Dikarya</taxon>
        <taxon>Basidiomycota</taxon>
        <taxon>Agaricomycotina</taxon>
        <taxon>Agaricomycetes</taxon>
        <taxon>Polyporales</taxon>
        <taxon>Meripilaceae</taxon>
        <taxon>Meripilus</taxon>
    </lineage>
</organism>
<feature type="transmembrane region" description="Helical" evidence="6">
    <location>
        <begin position="53"/>
        <end position="74"/>
    </location>
</feature>
<reference evidence="8" key="1">
    <citation type="submission" date="2022-07" db="EMBL/GenBank/DDBJ databases">
        <title>Genome Sequence of Physisporinus lineatus.</title>
        <authorList>
            <person name="Buettner E."/>
        </authorList>
    </citation>
    <scope>NUCLEOTIDE SEQUENCE</scope>
    <source>
        <strain evidence="8">VT162</strain>
    </source>
</reference>
<feature type="compositionally biased region" description="Basic and acidic residues" evidence="5">
    <location>
        <begin position="21"/>
        <end position="30"/>
    </location>
</feature>
<sequence length="508" mass="55808">MDTPLSTEKRDSNIGSSDGSKSNRESKVVPDDPYQVTLGPEDDPKNLPVWRKWLTVAILNAGAMNATGASSMAASAEVGISQEFHVSLEVATLGVSMFVLGTGLGPFLMGSVAEVTGQRRIYLMSFLLAWAFAWPVAFSHSLAVHLIFRFLGGLCGSAFLSIAGGTVSDMFTDDTVATPMATYTISTFVGPNMVPVFSGFVVERAGWRWLYYTLIIWNFVQFIALFAVPETYEPIILKWKAQHLRKSTGDDRFYAPLERESTGILHRVWIGCWHILELILYDRMILLLDLWLALILGIVYLAFQSYPIIFITGHNFSVELLGLTFIGVNIGFAIAMFTQVFWNKARLRAMVKHNNNPPPEVWLVMGQYGAVLVPIGLYIMAFTTYQNVHWIGPIIGSVPFGIGVCYVYTSTFTYLVTAFRPMAAAAMSGSAILRSCFAAGFPMFANSMYDRLGTVGATALLAGLTTVMAPLPFIFQKYGACLRAKSGFAAHLDTDQLPEKTDIDGGSQ</sequence>
<accession>A0AAD5YJX7</accession>
<keyword evidence="9" id="KW-1185">Reference proteome</keyword>
<feature type="transmembrane region" description="Helical" evidence="6">
    <location>
        <begin position="209"/>
        <end position="228"/>
    </location>
</feature>
<name>A0AAD5YJX7_9APHY</name>
<keyword evidence="2 6" id="KW-0812">Transmembrane</keyword>
<dbReference type="PANTHER" id="PTHR23502:SF7">
    <property type="entry name" value="DRUG_PROTON ANTIPORTER YHK8-RELATED"/>
    <property type="match status" value="1"/>
</dbReference>
<evidence type="ECO:0000256" key="6">
    <source>
        <dbReference type="SAM" id="Phobius"/>
    </source>
</evidence>
<comment type="subcellular location">
    <subcellularLocation>
        <location evidence="1">Membrane</location>
        <topology evidence="1">Multi-pass membrane protein</topology>
    </subcellularLocation>
</comment>
<dbReference type="InterPro" id="IPR036259">
    <property type="entry name" value="MFS_trans_sf"/>
</dbReference>
<dbReference type="GO" id="GO:0005886">
    <property type="term" value="C:plasma membrane"/>
    <property type="evidence" value="ECO:0007669"/>
    <property type="project" value="TreeGrafter"/>
</dbReference>
<protein>
    <recommendedName>
        <fullName evidence="7">Major facilitator superfamily (MFS) profile domain-containing protein</fullName>
    </recommendedName>
</protein>
<dbReference type="EMBL" id="JANAWD010000056">
    <property type="protein sequence ID" value="KAJ3488936.1"/>
    <property type="molecule type" value="Genomic_DNA"/>
</dbReference>
<feature type="region of interest" description="Disordered" evidence="5">
    <location>
        <begin position="1"/>
        <end position="41"/>
    </location>
</feature>
<keyword evidence="3 6" id="KW-1133">Transmembrane helix</keyword>
<evidence type="ECO:0000256" key="5">
    <source>
        <dbReference type="SAM" id="MobiDB-lite"/>
    </source>
</evidence>
<dbReference type="AlphaFoldDB" id="A0AAD5YJX7"/>
<evidence type="ECO:0000313" key="9">
    <source>
        <dbReference type="Proteomes" id="UP001212997"/>
    </source>
</evidence>
<dbReference type="GO" id="GO:0022857">
    <property type="term" value="F:transmembrane transporter activity"/>
    <property type="evidence" value="ECO:0007669"/>
    <property type="project" value="InterPro"/>
</dbReference>
<dbReference type="FunFam" id="1.20.1250.20:FF:000082">
    <property type="entry name" value="MFS multidrug transporter, putative"/>
    <property type="match status" value="1"/>
</dbReference>
<feature type="transmembrane region" description="Helical" evidence="6">
    <location>
        <begin position="121"/>
        <end position="139"/>
    </location>
</feature>
<gene>
    <name evidence="8" type="ORF">NLI96_g2480</name>
</gene>
<feature type="transmembrane region" description="Helical" evidence="6">
    <location>
        <begin position="288"/>
        <end position="309"/>
    </location>
</feature>
<feature type="transmembrane region" description="Helical" evidence="6">
    <location>
        <begin position="321"/>
        <end position="342"/>
    </location>
</feature>
<feature type="transmembrane region" description="Helical" evidence="6">
    <location>
        <begin position="362"/>
        <end position="382"/>
    </location>
</feature>
<proteinExistence type="predicted"/>
<feature type="transmembrane region" description="Helical" evidence="6">
    <location>
        <begin position="394"/>
        <end position="419"/>
    </location>
</feature>
<keyword evidence="4 6" id="KW-0472">Membrane</keyword>
<feature type="transmembrane region" description="Helical" evidence="6">
    <location>
        <begin position="180"/>
        <end position="202"/>
    </location>
</feature>
<evidence type="ECO:0000259" key="7">
    <source>
        <dbReference type="PROSITE" id="PS50850"/>
    </source>
</evidence>
<comment type="caution">
    <text evidence="8">The sequence shown here is derived from an EMBL/GenBank/DDBJ whole genome shotgun (WGS) entry which is preliminary data.</text>
</comment>
<evidence type="ECO:0000256" key="2">
    <source>
        <dbReference type="ARBA" id="ARBA00022692"/>
    </source>
</evidence>
<dbReference type="Gene3D" id="1.20.1250.20">
    <property type="entry name" value="MFS general substrate transporter like domains"/>
    <property type="match status" value="1"/>
</dbReference>